<protein>
    <recommendedName>
        <fullName evidence="1">Thoeris protein ThsB TIR-like domain-containing protein</fullName>
    </recommendedName>
</protein>
<dbReference type="EMBL" id="CAKLPY010000002">
    <property type="protein sequence ID" value="CAH0996177.1"/>
    <property type="molecule type" value="Genomic_DNA"/>
</dbReference>
<sequence>MWFLIPLAIGGGLILQSLVKKSGKEKLNEDSILDNGEIKIEYRRVYICHSYYDSTSYNKLAKKLKMAEDFRIFNHSIPEKKKKHNKNDEELRAIFRKQMGGCSHVFVLASSDIPRKSYVKIELEIAKELGKEIIAVVGKDQYNIPPFIKKLADIEVTNDTRNLKKQLKK</sequence>
<gene>
    <name evidence="2" type="ORF">EMA8858_02307</name>
</gene>
<comment type="caution">
    <text evidence="2">The sequence shown here is derived from an EMBL/GenBank/DDBJ whole genome shotgun (WGS) entry which is preliminary data.</text>
</comment>
<evidence type="ECO:0000313" key="2">
    <source>
        <dbReference type="EMBL" id="CAH0996177.1"/>
    </source>
</evidence>
<feature type="domain" description="Thoeris protein ThsB TIR-like" evidence="1">
    <location>
        <begin position="46"/>
        <end position="137"/>
    </location>
</feature>
<dbReference type="Gene3D" id="3.40.50.9200">
    <property type="entry name" value="Hypothetical protein MTH538"/>
    <property type="match status" value="1"/>
</dbReference>
<reference evidence="2" key="1">
    <citation type="submission" date="2021-12" db="EMBL/GenBank/DDBJ databases">
        <authorList>
            <person name="Rodrigo-Torres L."/>
            <person name="Arahal R. D."/>
            <person name="Lucena T."/>
        </authorList>
    </citation>
    <scope>NUCLEOTIDE SEQUENCE</scope>
    <source>
        <strain evidence="2">CECT 8858</strain>
    </source>
</reference>
<dbReference type="Pfam" id="PF08937">
    <property type="entry name" value="ThsB_TIR"/>
    <property type="match status" value="1"/>
</dbReference>
<dbReference type="InterPro" id="IPR036490">
    <property type="entry name" value="ThsB_TIR-like_sf"/>
</dbReference>
<proteinExistence type="predicted"/>
<organism evidence="2 3">
    <name type="scientific">Emticicia aquatica</name>
    <dbReference type="NCBI Taxonomy" id="1681835"/>
    <lineage>
        <taxon>Bacteria</taxon>
        <taxon>Pseudomonadati</taxon>
        <taxon>Bacteroidota</taxon>
        <taxon>Cytophagia</taxon>
        <taxon>Cytophagales</taxon>
        <taxon>Leadbetterellaceae</taxon>
        <taxon>Emticicia</taxon>
    </lineage>
</organism>
<name>A0ABN8ET17_9BACT</name>
<evidence type="ECO:0000259" key="1">
    <source>
        <dbReference type="Pfam" id="PF08937"/>
    </source>
</evidence>
<keyword evidence="3" id="KW-1185">Reference proteome</keyword>
<dbReference type="InterPro" id="IPR015032">
    <property type="entry name" value="ThsB__TIR-like_domain"/>
</dbReference>
<dbReference type="Proteomes" id="UP000837932">
    <property type="component" value="Unassembled WGS sequence"/>
</dbReference>
<accession>A0ABN8ET17</accession>
<dbReference type="SUPFAM" id="SSF52206">
    <property type="entry name" value="Hypothetical protein MTH538"/>
    <property type="match status" value="1"/>
</dbReference>
<evidence type="ECO:0000313" key="3">
    <source>
        <dbReference type="Proteomes" id="UP000837932"/>
    </source>
</evidence>
<dbReference type="RefSeq" id="WP_238806744.1">
    <property type="nucleotide sequence ID" value="NZ_CAKLPY010000002.1"/>
</dbReference>